<comment type="caution">
    <text evidence="2">The sequence shown here is derived from an EMBL/GenBank/DDBJ whole genome shotgun (WGS) entry which is preliminary data.</text>
</comment>
<organism evidence="2 3">
    <name type="scientific">Mycteria americana</name>
    <name type="common">Wood stork</name>
    <dbReference type="NCBI Taxonomy" id="33587"/>
    <lineage>
        <taxon>Eukaryota</taxon>
        <taxon>Metazoa</taxon>
        <taxon>Chordata</taxon>
        <taxon>Craniata</taxon>
        <taxon>Vertebrata</taxon>
        <taxon>Euteleostomi</taxon>
        <taxon>Archelosauria</taxon>
        <taxon>Archosauria</taxon>
        <taxon>Dinosauria</taxon>
        <taxon>Saurischia</taxon>
        <taxon>Theropoda</taxon>
        <taxon>Coelurosauria</taxon>
        <taxon>Aves</taxon>
        <taxon>Neognathae</taxon>
        <taxon>Neoaves</taxon>
        <taxon>Aequornithes</taxon>
        <taxon>Ciconiiformes</taxon>
        <taxon>Ciconiidae</taxon>
        <taxon>Mycteria</taxon>
    </lineage>
</organism>
<dbReference type="EMBL" id="JAUNZN010000009">
    <property type="protein sequence ID" value="KAK4817062.1"/>
    <property type="molecule type" value="Genomic_DNA"/>
</dbReference>
<proteinExistence type="predicted"/>
<dbReference type="AlphaFoldDB" id="A0AAN7MZR8"/>
<sequence length="174" mass="18844">MRVVNHWNKLPTEVVDVPSLETFRVRQHHSSLLPATQGCKAGSEGSSTPPPGRSEVQLLPFLTKNEGQPSWMEFADEGRSWEGAELIPQLSAEDSPTGTASQPFLLSCAGEAQEGPVPRQGTILPHCSPLSQTLYAWNISASRPPSLQLHQRGPAFSYVSVLNPCTKTSGEKLS</sequence>
<gene>
    <name evidence="2" type="ORF">QYF61_026370</name>
</gene>
<feature type="region of interest" description="Disordered" evidence="1">
    <location>
        <begin position="34"/>
        <end position="55"/>
    </location>
</feature>
<keyword evidence="3" id="KW-1185">Reference proteome</keyword>
<name>A0AAN7MZR8_MYCAM</name>
<evidence type="ECO:0000313" key="2">
    <source>
        <dbReference type="EMBL" id="KAK4817062.1"/>
    </source>
</evidence>
<accession>A0AAN7MZR8</accession>
<dbReference type="Proteomes" id="UP001333110">
    <property type="component" value="Unassembled WGS sequence"/>
</dbReference>
<reference evidence="2 3" key="1">
    <citation type="journal article" date="2023" name="J. Hered.">
        <title>Chromosome-level genome of the wood stork (Mycteria americana) provides insight into avian chromosome evolution.</title>
        <authorList>
            <person name="Flamio R. Jr."/>
            <person name="Ramstad K.M."/>
        </authorList>
    </citation>
    <scope>NUCLEOTIDE SEQUENCE [LARGE SCALE GENOMIC DNA]</scope>
    <source>
        <strain evidence="2">JAX WOST 10</strain>
    </source>
</reference>
<evidence type="ECO:0000313" key="3">
    <source>
        <dbReference type="Proteomes" id="UP001333110"/>
    </source>
</evidence>
<protein>
    <submittedName>
        <fullName evidence="2">Uncharacterized protein</fullName>
    </submittedName>
</protein>
<evidence type="ECO:0000256" key="1">
    <source>
        <dbReference type="SAM" id="MobiDB-lite"/>
    </source>
</evidence>